<dbReference type="GO" id="GO:0000160">
    <property type="term" value="P:phosphorelay signal transduction system"/>
    <property type="evidence" value="ECO:0007669"/>
    <property type="project" value="InterPro"/>
</dbReference>
<evidence type="ECO:0000256" key="3">
    <source>
        <dbReference type="ARBA" id="ARBA00023163"/>
    </source>
</evidence>
<keyword evidence="8" id="KW-1185">Reference proteome</keyword>
<organism evidence="7 8">
    <name type="scientific">Paenibacillus dendritiformis C454</name>
    <dbReference type="NCBI Taxonomy" id="1131935"/>
    <lineage>
        <taxon>Bacteria</taxon>
        <taxon>Bacillati</taxon>
        <taxon>Bacillota</taxon>
        <taxon>Bacilli</taxon>
        <taxon>Bacillales</taxon>
        <taxon>Paenibacillaceae</taxon>
        <taxon>Paenibacillus</taxon>
    </lineage>
</organism>
<dbReference type="InterPro" id="IPR011006">
    <property type="entry name" value="CheY-like_superfamily"/>
</dbReference>
<feature type="domain" description="HTH araC/xylS-type" evidence="5">
    <location>
        <begin position="281"/>
        <end position="379"/>
    </location>
</feature>
<dbReference type="InterPro" id="IPR001789">
    <property type="entry name" value="Sig_transdc_resp-reg_receiver"/>
</dbReference>
<dbReference type="SUPFAM" id="SSF46689">
    <property type="entry name" value="Homeodomain-like"/>
    <property type="match status" value="2"/>
</dbReference>
<dbReference type="GO" id="GO:0043565">
    <property type="term" value="F:sequence-specific DNA binding"/>
    <property type="evidence" value="ECO:0007669"/>
    <property type="project" value="InterPro"/>
</dbReference>
<dbReference type="SMART" id="SM00342">
    <property type="entry name" value="HTH_ARAC"/>
    <property type="match status" value="1"/>
</dbReference>
<dbReference type="PROSITE" id="PS01124">
    <property type="entry name" value="HTH_ARAC_FAMILY_2"/>
    <property type="match status" value="1"/>
</dbReference>
<evidence type="ECO:0000259" key="5">
    <source>
        <dbReference type="PROSITE" id="PS01124"/>
    </source>
</evidence>
<evidence type="ECO:0000259" key="6">
    <source>
        <dbReference type="PROSITE" id="PS50110"/>
    </source>
</evidence>
<dbReference type="InterPro" id="IPR018060">
    <property type="entry name" value="HTH_AraC"/>
</dbReference>
<dbReference type="InterPro" id="IPR009057">
    <property type="entry name" value="Homeodomain-like_sf"/>
</dbReference>
<evidence type="ECO:0000313" key="8">
    <source>
        <dbReference type="Proteomes" id="UP000003900"/>
    </source>
</evidence>
<keyword evidence="3" id="KW-0804">Transcription</keyword>
<dbReference type="AlphaFoldDB" id="H3SB92"/>
<feature type="domain" description="Response regulatory" evidence="6">
    <location>
        <begin position="8"/>
        <end position="125"/>
    </location>
</feature>
<dbReference type="SMART" id="SM00448">
    <property type="entry name" value="REC"/>
    <property type="match status" value="1"/>
</dbReference>
<dbReference type="CDD" id="cd17536">
    <property type="entry name" value="REC_YesN-like"/>
    <property type="match status" value="1"/>
</dbReference>
<keyword evidence="2" id="KW-0238">DNA-binding</keyword>
<accession>H3SB92</accession>
<dbReference type="OrthoDB" id="1769137at2"/>
<dbReference type="GO" id="GO:0003700">
    <property type="term" value="F:DNA-binding transcription factor activity"/>
    <property type="evidence" value="ECO:0007669"/>
    <property type="project" value="InterPro"/>
</dbReference>
<dbReference type="Proteomes" id="UP000003900">
    <property type="component" value="Unassembled WGS sequence"/>
</dbReference>
<name>H3SB92_9BACL</name>
<dbReference type="PATRIC" id="fig|1131935.3.peg.789"/>
<dbReference type="SUPFAM" id="SSF52172">
    <property type="entry name" value="CheY-like"/>
    <property type="match status" value="1"/>
</dbReference>
<dbReference type="PANTHER" id="PTHR43280">
    <property type="entry name" value="ARAC-FAMILY TRANSCRIPTIONAL REGULATOR"/>
    <property type="match status" value="1"/>
</dbReference>
<dbReference type="PANTHER" id="PTHR43280:SF2">
    <property type="entry name" value="HTH-TYPE TRANSCRIPTIONAL REGULATOR EXSA"/>
    <property type="match status" value="1"/>
</dbReference>
<dbReference type="Gene3D" id="3.40.50.2300">
    <property type="match status" value="1"/>
</dbReference>
<comment type="caution">
    <text evidence="7">The sequence shown here is derived from an EMBL/GenBank/DDBJ whole genome shotgun (WGS) entry which is preliminary data.</text>
</comment>
<dbReference type="EMBL" id="AHKH01000007">
    <property type="protein sequence ID" value="EHQ63575.1"/>
    <property type="molecule type" value="Genomic_DNA"/>
</dbReference>
<gene>
    <name evidence="7" type="ORF">PDENDC454_03889</name>
</gene>
<protein>
    <submittedName>
        <fullName evidence="7">AraC family transcriptional regulator</fullName>
    </submittedName>
</protein>
<evidence type="ECO:0000256" key="4">
    <source>
        <dbReference type="PROSITE-ProRule" id="PRU00169"/>
    </source>
</evidence>
<dbReference type="Pfam" id="PF00072">
    <property type="entry name" value="Response_reg"/>
    <property type="match status" value="1"/>
</dbReference>
<proteinExistence type="predicted"/>
<sequence>MEQRMPIKVLIADDESIVRKGLMATVDWAQYHMTVVADVPNGVRGWEAFLQHRPEVIITDIVMPEMDGIALAERIKAESPQAKILLLSCHRDFEYAQQGIRIGASGYLLKTAFEDSELDYYLRKFQAELEADPEAQPESDAAGWEAAFYAWLSGFDGGFRAELERCWASWRVSLPCTVYAAKAEEAANPWSGLEARLPQPCAALPCGAGRRYYTVCAEAGERMERILNDEKQRNVSLHWHRLGPLQGGLDDWLQALVKLHREAELERRYGLQPHTWPETISEAVRLVAGDLSEPWSASDVARRVGLSRSHFSMLFKKTVGESFLSFLYRMRLDAAMDLLSSTDLTLQDIAERIGMIDGKYVSKWFKRCCGVTPSQYRAEQKGESRKSS</sequence>
<feature type="modified residue" description="4-aspartylphosphate" evidence="4">
    <location>
        <position position="60"/>
    </location>
</feature>
<keyword evidence="1" id="KW-0805">Transcription regulation</keyword>
<dbReference type="PROSITE" id="PS50110">
    <property type="entry name" value="RESPONSE_REGULATORY"/>
    <property type="match status" value="1"/>
</dbReference>
<dbReference type="Pfam" id="PF12833">
    <property type="entry name" value="HTH_18"/>
    <property type="match status" value="1"/>
</dbReference>
<evidence type="ECO:0000256" key="1">
    <source>
        <dbReference type="ARBA" id="ARBA00023015"/>
    </source>
</evidence>
<evidence type="ECO:0000313" key="7">
    <source>
        <dbReference type="EMBL" id="EHQ63575.1"/>
    </source>
</evidence>
<dbReference type="Gene3D" id="1.10.10.60">
    <property type="entry name" value="Homeodomain-like"/>
    <property type="match status" value="2"/>
</dbReference>
<reference evidence="7 8" key="1">
    <citation type="journal article" date="2012" name="J. Bacteriol.">
        <title>Genome Sequence of the Pattern-Forming Social Bacterium Paenibacillus dendritiformis C454 Chiral Morphotype.</title>
        <authorList>
            <person name="Sirota-Madi A."/>
            <person name="Olender T."/>
            <person name="Helman Y."/>
            <person name="Brainis I."/>
            <person name="Finkelshtein A."/>
            <person name="Roth D."/>
            <person name="Hagai E."/>
            <person name="Leshkowitz D."/>
            <person name="Brodsky L."/>
            <person name="Galatenko V."/>
            <person name="Nikolaev V."/>
            <person name="Gutnick D.L."/>
            <person name="Lancet D."/>
            <person name="Ben-Jacob E."/>
        </authorList>
    </citation>
    <scope>NUCLEOTIDE SEQUENCE [LARGE SCALE GENOMIC DNA]</scope>
    <source>
        <strain evidence="7 8">C454</strain>
    </source>
</reference>
<evidence type="ECO:0000256" key="2">
    <source>
        <dbReference type="ARBA" id="ARBA00023125"/>
    </source>
</evidence>
<dbReference type="RefSeq" id="WP_006675283.1">
    <property type="nucleotide sequence ID" value="NZ_AHKH01000007.1"/>
</dbReference>
<dbReference type="STRING" id="1131935.PDENDC454_03889"/>
<keyword evidence="4" id="KW-0597">Phosphoprotein</keyword>